<dbReference type="AlphaFoldDB" id="A0A3S5AYP9"/>
<protein>
    <submittedName>
        <fullName evidence="1">Uncharacterized protein</fullName>
    </submittedName>
</protein>
<evidence type="ECO:0000313" key="2">
    <source>
        <dbReference type="Proteomes" id="UP000784294"/>
    </source>
</evidence>
<dbReference type="Proteomes" id="UP000784294">
    <property type="component" value="Unassembled WGS sequence"/>
</dbReference>
<proteinExistence type="predicted"/>
<evidence type="ECO:0000313" key="1">
    <source>
        <dbReference type="EMBL" id="VEL40989.1"/>
    </source>
</evidence>
<organism evidence="1 2">
    <name type="scientific">Protopolystoma xenopodis</name>
    <dbReference type="NCBI Taxonomy" id="117903"/>
    <lineage>
        <taxon>Eukaryota</taxon>
        <taxon>Metazoa</taxon>
        <taxon>Spiralia</taxon>
        <taxon>Lophotrochozoa</taxon>
        <taxon>Platyhelminthes</taxon>
        <taxon>Monogenea</taxon>
        <taxon>Polyopisthocotylea</taxon>
        <taxon>Polystomatidea</taxon>
        <taxon>Polystomatidae</taxon>
        <taxon>Protopolystoma</taxon>
    </lineage>
</organism>
<reference evidence="1" key="1">
    <citation type="submission" date="2018-11" db="EMBL/GenBank/DDBJ databases">
        <authorList>
            <consortium name="Pathogen Informatics"/>
        </authorList>
    </citation>
    <scope>NUCLEOTIDE SEQUENCE</scope>
</reference>
<keyword evidence="2" id="KW-1185">Reference proteome</keyword>
<dbReference type="EMBL" id="CAAALY010267351">
    <property type="protein sequence ID" value="VEL40989.1"/>
    <property type="molecule type" value="Genomic_DNA"/>
</dbReference>
<sequence>MSGHHSPSCLGGSTLISSGSAGFTGSLIGLDVQAATPSVLALALSSTSGTSNTADAMQADLVAFAKATERFIGLLQEA</sequence>
<name>A0A3S5AYP9_9PLAT</name>
<gene>
    <name evidence="1" type="ORF">PXEA_LOCUS34429</name>
</gene>
<accession>A0A3S5AYP9</accession>
<comment type="caution">
    <text evidence="1">The sequence shown here is derived from an EMBL/GenBank/DDBJ whole genome shotgun (WGS) entry which is preliminary data.</text>
</comment>